<dbReference type="Proteomes" id="UP001152795">
    <property type="component" value="Unassembled WGS sequence"/>
</dbReference>
<keyword evidence="2" id="KW-1185">Reference proteome</keyword>
<dbReference type="EMBL" id="CACRXK020007614">
    <property type="protein sequence ID" value="CAB4012732.1"/>
    <property type="molecule type" value="Genomic_DNA"/>
</dbReference>
<gene>
    <name evidence="1" type="ORF">PACLA_8A067544</name>
</gene>
<reference evidence="1" key="1">
    <citation type="submission" date="2020-04" db="EMBL/GenBank/DDBJ databases">
        <authorList>
            <person name="Alioto T."/>
            <person name="Alioto T."/>
            <person name="Gomez Garrido J."/>
        </authorList>
    </citation>
    <scope>NUCLEOTIDE SEQUENCE</scope>
    <source>
        <strain evidence="1">A484AB</strain>
    </source>
</reference>
<dbReference type="PANTHER" id="PTHR33332">
    <property type="entry name" value="REVERSE TRANSCRIPTASE DOMAIN-CONTAINING PROTEIN"/>
    <property type="match status" value="1"/>
</dbReference>
<dbReference type="AlphaFoldDB" id="A0A7D9ITB0"/>
<protein>
    <submittedName>
        <fullName evidence="1">Uncharacterized protein</fullName>
    </submittedName>
</protein>
<name>A0A7D9ITB0_PARCT</name>
<organism evidence="1 2">
    <name type="scientific">Paramuricea clavata</name>
    <name type="common">Red gorgonian</name>
    <name type="synonym">Violescent sea-whip</name>
    <dbReference type="NCBI Taxonomy" id="317549"/>
    <lineage>
        <taxon>Eukaryota</taxon>
        <taxon>Metazoa</taxon>
        <taxon>Cnidaria</taxon>
        <taxon>Anthozoa</taxon>
        <taxon>Octocorallia</taxon>
        <taxon>Malacalcyonacea</taxon>
        <taxon>Plexauridae</taxon>
        <taxon>Paramuricea</taxon>
    </lineage>
</organism>
<comment type="caution">
    <text evidence="1">The sequence shown here is derived from an EMBL/GenBank/DDBJ whole genome shotgun (WGS) entry which is preliminary data.</text>
</comment>
<evidence type="ECO:0000313" key="2">
    <source>
        <dbReference type="Proteomes" id="UP001152795"/>
    </source>
</evidence>
<accession>A0A7D9ITB0</accession>
<proteinExistence type="predicted"/>
<sequence>MSGFRKGHSTAVTLLKLNDDILKAMKKGEITLAVFTYYSKAFDTVDFRILLKTLYDLGFPTDFLLWIHSYLDGRKQFVQIDDRKSGLLTYADDTSLYQHTKVKNLSKCVDDMQKELDRANSWSKNSNLLMNPTKTKTMVFSTSQMSTTHNLASLDLVSMHINHQNIERTKSWKVLEVKEVTRVLRSNSDGTLRLKHSYIEDTFQYNAAKVFNDIPDNFKCMDFKNFKISLKKLLLDRSKERLNLD</sequence>
<evidence type="ECO:0000313" key="1">
    <source>
        <dbReference type="EMBL" id="CAB4012732.1"/>
    </source>
</evidence>